<gene>
    <name evidence="2" type="ORF">AK812_SmicGene40067</name>
</gene>
<dbReference type="EMBL" id="LSRX01001463">
    <property type="protein sequence ID" value="OLP79624.1"/>
    <property type="molecule type" value="Genomic_DNA"/>
</dbReference>
<reference evidence="2 3" key="1">
    <citation type="submission" date="2016-02" db="EMBL/GenBank/DDBJ databases">
        <title>Genome analysis of coral dinoflagellate symbionts highlights evolutionary adaptations to a symbiotic lifestyle.</title>
        <authorList>
            <person name="Aranda M."/>
            <person name="Li Y."/>
            <person name="Liew Y.J."/>
            <person name="Baumgarten S."/>
            <person name="Simakov O."/>
            <person name="Wilson M."/>
            <person name="Piel J."/>
            <person name="Ashoor H."/>
            <person name="Bougouffa S."/>
            <person name="Bajic V.B."/>
            <person name="Ryu T."/>
            <person name="Ravasi T."/>
            <person name="Bayer T."/>
            <person name="Micklem G."/>
            <person name="Kim H."/>
            <person name="Bhak J."/>
            <person name="Lajeunesse T.C."/>
            <person name="Voolstra C.R."/>
        </authorList>
    </citation>
    <scope>NUCLEOTIDE SEQUENCE [LARGE SCALE GENOMIC DNA]</scope>
    <source>
        <strain evidence="2 3">CCMP2467</strain>
    </source>
</reference>
<feature type="region of interest" description="Disordered" evidence="1">
    <location>
        <begin position="76"/>
        <end position="156"/>
    </location>
</feature>
<name>A0A1Q9C9L3_SYMMI</name>
<dbReference type="AlphaFoldDB" id="A0A1Q9C9L3"/>
<evidence type="ECO:0000313" key="2">
    <source>
        <dbReference type="EMBL" id="OLP79624.1"/>
    </source>
</evidence>
<organism evidence="2 3">
    <name type="scientific">Symbiodinium microadriaticum</name>
    <name type="common">Dinoflagellate</name>
    <name type="synonym">Zooxanthella microadriatica</name>
    <dbReference type="NCBI Taxonomy" id="2951"/>
    <lineage>
        <taxon>Eukaryota</taxon>
        <taxon>Sar</taxon>
        <taxon>Alveolata</taxon>
        <taxon>Dinophyceae</taxon>
        <taxon>Suessiales</taxon>
        <taxon>Symbiodiniaceae</taxon>
        <taxon>Symbiodinium</taxon>
    </lineage>
</organism>
<evidence type="ECO:0000256" key="1">
    <source>
        <dbReference type="SAM" id="MobiDB-lite"/>
    </source>
</evidence>
<accession>A0A1Q9C9L3</accession>
<proteinExistence type="predicted"/>
<sequence length="192" mass="20297">MAVHPRPLRAARFGVALAALAVLKLSFVGVVSPRRSVKPVVRRGEGFDAATATPKVKSTISREQLERDCKIKMREGAQQWGHSAPAETKSGAAESPVGRPTEDESSGIPASPSSARRRRTMPDVAAAEEDDGDAGSIPSHPSQVEDDDGSIGDRAFTEPVMPTMADVSDEDIDMSECVSKILGGLRGDAFSI</sequence>
<protein>
    <submittedName>
        <fullName evidence="2">Uncharacterized protein</fullName>
    </submittedName>
</protein>
<keyword evidence="3" id="KW-1185">Reference proteome</keyword>
<comment type="caution">
    <text evidence="2">The sequence shown here is derived from an EMBL/GenBank/DDBJ whole genome shotgun (WGS) entry which is preliminary data.</text>
</comment>
<evidence type="ECO:0000313" key="3">
    <source>
        <dbReference type="Proteomes" id="UP000186817"/>
    </source>
</evidence>
<dbReference type="Proteomes" id="UP000186817">
    <property type="component" value="Unassembled WGS sequence"/>
</dbReference>